<dbReference type="SUPFAM" id="SSF51395">
    <property type="entry name" value="FMN-linked oxidoreductases"/>
    <property type="match status" value="1"/>
</dbReference>
<protein>
    <recommendedName>
        <fullName evidence="4">NADH:flavin oxidoreductase/NADH oxidase N-terminal domain-containing protein</fullName>
    </recommendedName>
</protein>
<dbReference type="AlphaFoldDB" id="A0A6G0XEH3"/>
<accession>A0A6G0XEH3</accession>
<dbReference type="VEuPathDB" id="FungiDB:AeMF1_018873"/>
<organism evidence="5 6">
    <name type="scientific">Aphanomyces euteiches</name>
    <dbReference type="NCBI Taxonomy" id="100861"/>
    <lineage>
        <taxon>Eukaryota</taxon>
        <taxon>Sar</taxon>
        <taxon>Stramenopiles</taxon>
        <taxon>Oomycota</taxon>
        <taxon>Saprolegniomycetes</taxon>
        <taxon>Saprolegniales</taxon>
        <taxon>Verrucalvaceae</taxon>
        <taxon>Aphanomyces</taxon>
    </lineage>
</organism>
<keyword evidence="6" id="KW-1185">Reference proteome</keyword>
<dbReference type="Pfam" id="PF00724">
    <property type="entry name" value="Oxidored_FMN"/>
    <property type="match status" value="1"/>
</dbReference>
<keyword evidence="3" id="KW-0560">Oxidoreductase</keyword>
<evidence type="ECO:0000313" key="6">
    <source>
        <dbReference type="Proteomes" id="UP000481153"/>
    </source>
</evidence>
<dbReference type="GO" id="GO:0005829">
    <property type="term" value="C:cytosol"/>
    <property type="evidence" value="ECO:0007669"/>
    <property type="project" value="UniProtKB-ARBA"/>
</dbReference>
<evidence type="ECO:0000259" key="4">
    <source>
        <dbReference type="Pfam" id="PF00724"/>
    </source>
</evidence>
<gene>
    <name evidence="5" type="ORF">Ae201684_005536</name>
</gene>
<comment type="similarity">
    <text evidence="2">Belongs to the NADH:flavin oxidoreductase/NADH oxidase family.</text>
</comment>
<evidence type="ECO:0000256" key="1">
    <source>
        <dbReference type="ARBA" id="ARBA00001917"/>
    </source>
</evidence>
<name>A0A6G0XEH3_9STRA</name>
<dbReference type="CDD" id="cd02933">
    <property type="entry name" value="OYE_like_FMN"/>
    <property type="match status" value="1"/>
</dbReference>
<evidence type="ECO:0000313" key="5">
    <source>
        <dbReference type="EMBL" id="KAF0738608.1"/>
    </source>
</evidence>
<dbReference type="InterPro" id="IPR001155">
    <property type="entry name" value="OxRdtase_FMN_N"/>
</dbReference>
<proteinExistence type="inferred from homology"/>
<sequence>MTTNLFTPIQVGSLQLTNRIFMAPLTRTRANLEHVPSDLAKKYYAQRASAGLIIAEATAIAPNTSAFIMEPGIYTQEQLTVWKDITDAVHAKGGKIFSQLGCRCTVSDCHDGETYTLQGKKPFTVPHELTVNEIATIVDQFATAAKNAIQVAGFDGVEIHGANSYLIEQFLFAGSNTRTDQYGGSLENRSRFLTELLQAVTNAIGSDKVGISFSPLNTHNSMHDPERLVLSEHVAKIAQTFNLAYVHIIRRELLGNAQGDIVPIFRKHFHNTLISNAGFTKDEANEAIASGLVDAVAFGTLFIANPDLPERFAKNAPLATADPSTFYVGGAKGYTDYPALS</sequence>
<dbReference type="PANTHER" id="PTHR22893:SF91">
    <property type="entry name" value="NADPH DEHYDROGENASE 2-RELATED"/>
    <property type="match status" value="1"/>
</dbReference>
<evidence type="ECO:0000256" key="3">
    <source>
        <dbReference type="ARBA" id="ARBA00023002"/>
    </source>
</evidence>
<reference evidence="5 6" key="1">
    <citation type="submission" date="2019-07" db="EMBL/GenBank/DDBJ databases">
        <title>Genomics analysis of Aphanomyces spp. identifies a new class of oomycete effector associated with host adaptation.</title>
        <authorList>
            <person name="Gaulin E."/>
        </authorList>
    </citation>
    <scope>NUCLEOTIDE SEQUENCE [LARGE SCALE GENOMIC DNA]</scope>
    <source>
        <strain evidence="5 6">ATCC 201684</strain>
    </source>
</reference>
<comment type="caution">
    <text evidence="5">The sequence shown here is derived from an EMBL/GenBank/DDBJ whole genome shotgun (WGS) entry which is preliminary data.</text>
</comment>
<dbReference type="Proteomes" id="UP000481153">
    <property type="component" value="Unassembled WGS sequence"/>
</dbReference>
<dbReference type="GO" id="GO:0010181">
    <property type="term" value="F:FMN binding"/>
    <property type="evidence" value="ECO:0007669"/>
    <property type="project" value="InterPro"/>
</dbReference>
<dbReference type="InterPro" id="IPR045247">
    <property type="entry name" value="Oye-like"/>
</dbReference>
<feature type="domain" description="NADH:flavin oxidoreductase/NADH oxidase N-terminal" evidence="4">
    <location>
        <begin position="4"/>
        <end position="317"/>
    </location>
</feature>
<dbReference type="EMBL" id="VJMJ01000071">
    <property type="protein sequence ID" value="KAF0738608.1"/>
    <property type="molecule type" value="Genomic_DNA"/>
</dbReference>
<dbReference type="GO" id="GO:0016628">
    <property type="term" value="F:oxidoreductase activity, acting on the CH-CH group of donors, NAD or NADP as acceptor"/>
    <property type="evidence" value="ECO:0007669"/>
    <property type="project" value="UniProtKB-ARBA"/>
</dbReference>
<comment type="cofactor">
    <cofactor evidence="1">
        <name>FMN</name>
        <dbReference type="ChEBI" id="CHEBI:58210"/>
    </cofactor>
</comment>
<evidence type="ECO:0000256" key="2">
    <source>
        <dbReference type="ARBA" id="ARBA00005979"/>
    </source>
</evidence>
<dbReference type="FunFam" id="3.20.20.70:FF:000059">
    <property type="entry name" value="N-ethylmaleimide reductase, FMN-linked"/>
    <property type="match status" value="1"/>
</dbReference>
<dbReference type="PANTHER" id="PTHR22893">
    <property type="entry name" value="NADH OXIDOREDUCTASE-RELATED"/>
    <property type="match status" value="1"/>
</dbReference>
<dbReference type="InterPro" id="IPR013785">
    <property type="entry name" value="Aldolase_TIM"/>
</dbReference>
<dbReference type="Gene3D" id="3.20.20.70">
    <property type="entry name" value="Aldolase class I"/>
    <property type="match status" value="1"/>
</dbReference>